<dbReference type="EMBL" id="VSSQ01087013">
    <property type="protein sequence ID" value="MPN34134.1"/>
    <property type="molecule type" value="Genomic_DNA"/>
</dbReference>
<accession>A0A645HDG3</accession>
<dbReference type="AlphaFoldDB" id="A0A645HDG3"/>
<name>A0A645HDG3_9ZZZZ</name>
<feature type="coiled-coil region" evidence="1">
    <location>
        <begin position="164"/>
        <end position="191"/>
    </location>
</feature>
<protein>
    <submittedName>
        <fullName evidence="2">Uncharacterized protein</fullName>
    </submittedName>
</protein>
<keyword evidence="1" id="KW-0175">Coiled coil</keyword>
<reference evidence="2" key="1">
    <citation type="submission" date="2019-08" db="EMBL/GenBank/DDBJ databases">
        <authorList>
            <person name="Kucharzyk K."/>
            <person name="Murdoch R.W."/>
            <person name="Higgins S."/>
            <person name="Loffler F."/>
        </authorList>
    </citation>
    <scope>NUCLEOTIDE SEQUENCE</scope>
</reference>
<comment type="caution">
    <text evidence="2">The sequence shown here is derived from an EMBL/GenBank/DDBJ whole genome shotgun (WGS) entry which is preliminary data.</text>
</comment>
<organism evidence="2">
    <name type="scientific">bioreactor metagenome</name>
    <dbReference type="NCBI Taxonomy" id="1076179"/>
    <lineage>
        <taxon>unclassified sequences</taxon>
        <taxon>metagenomes</taxon>
        <taxon>ecological metagenomes</taxon>
    </lineage>
</organism>
<gene>
    <name evidence="2" type="ORF">SDC9_181627</name>
</gene>
<proteinExistence type="predicted"/>
<evidence type="ECO:0000313" key="2">
    <source>
        <dbReference type="EMBL" id="MPN34134.1"/>
    </source>
</evidence>
<evidence type="ECO:0000256" key="1">
    <source>
        <dbReference type="SAM" id="Coils"/>
    </source>
</evidence>
<sequence>MNAITNEDRFQNGIQPYLDYFFDQIDFLQACAKLDSVENIIQNEDESLPIQLVSTLIASKSYQELYALLKIVAEKKQLKPYQGTHSRQMIRLRTADETNGTTSSNTAAQQNVCAEQANELSDPTAEQQSAAKFAQACNSEIDMQSCFEEIEAQKEMIRAQVAKIGRYRAEISSYKAQIEACQREIESYRESTSWRITRPLRTLSGLLHRK</sequence>